<dbReference type="PANTHER" id="PTHR15907">
    <property type="entry name" value="DUF614 FAMILY PROTEIN-RELATED"/>
    <property type="match status" value="1"/>
</dbReference>
<proteinExistence type="inferred from homology"/>
<organism evidence="2 3">
    <name type="scientific">Schistosoma rodhaini</name>
    <dbReference type="NCBI Taxonomy" id="6188"/>
    <lineage>
        <taxon>Eukaryota</taxon>
        <taxon>Metazoa</taxon>
        <taxon>Spiralia</taxon>
        <taxon>Lophotrochozoa</taxon>
        <taxon>Platyhelminthes</taxon>
        <taxon>Trematoda</taxon>
        <taxon>Digenea</taxon>
        <taxon>Strigeidida</taxon>
        <taxon>Schistosomatoidea</taxon>
        <taxon>Schistosomatidae</taxon>
        <taxon>Schistosoma</taxon>
    </lineage>
</organism>
<keyword evidence="2" id="KW-1185">Reference proteome</keyword>
<reference evidence="2" key="1">
    <citation type="submission" date="2022-06" db="EMBL/GenBank/DDBJ databases">
        <authorList>
            <person name="Berger JAMES D."/>
            <person name="Berger JAMES D."/>
        </authorList>
    </citation>
    <scope>NUCLEOTIDE SEQUENCE [LARGE SCALE GENOMIC DNA]</scope>
</reference>
<dbReference type="AlphaFoldDB" id="A0AA85EML1"/>
<accession>A0AA85EML1</accession>
<protein>
    <submittedName>
        <fullName evidence="3">Uncharacterized protein</fullName>
    </submittedName>
</protein>
<dbReference type="NCBIfam" id="TIGR01571">
    <property type="entry name" value="A_thal_Cys_rich"/>
    <property type="match status" value="1"/>
</dbReference>
<dbReference type="Pfam" id="PF04749">
    <property type="entry name" value="PLAC8"/>
    <property type="match status" value="1"/>
</dbReference>
<comment type="similarity">
    <text evidence="1">Belongs to the cornifelin family.</text>
</comment>
<sequence length="123" mass="13764">MVEVRSSGQPTTVVLQQPMAVMQPTQGYSLTREWSSGICSCFDDCESCLCAGFCFPCYLCHVYNISNEACWLPLMGIGVFPLRIKHRIKHNINGSILDDNFVTGCCPQLALCQLRRDMKFMGS</sequence>
<evidence type="ECO:0000313" key="3">
    <source>
        <dbReference type="WBParaSite" id="SRDH1_15150.1"/>
    </source>
</evidence>
<evidence type="ECO:0000256" key="1">
    <source>
        <dbReference type="ARBA" id="ARBA00009024"/>
    </source>
</evidence>
<dbReference type="Proteomes" id="UP000050792">
    <property type="component" value="Unassembled WGS sequence"/>
</dbReference>
<reference evidence="3" key="2">
    <citation type="submission" date="2023-11" db="UniProtKB">
        <authorList>
            <consortium name="WormBaseParasite"/>
        </authorList>
    </citation>
    <scope>IDENTIFICATION</scope>
</reference>
<dbReference type="InterPro" id="IPR006461">
    <property type="entry name" value="PLAC_motif_containing"/>
</dbReference>
<dbReference type="WBParaSite" id="SRDH1_15150.1">
    <property type="protein sequence ID" value="SRDH1_15150.1"/>
    <property type="gene ID" value="SRDH1_15150"/>
</dbReference>
<evidence type="ECO:0000313" key="2">
    <source>
        <dbReference type="Proteomes" id="UP000050792"/>
    </source>
</evidence>
<name>A0AA85EML1_9TREM</name>